<reference evidence="1" key="1">
    <citation type="journal article" date="2019" name="bioRxiv">
        <title>The Genome of the Zebra Mussel, Dreissena polymorpha: A Resource for Invasive Species Research.</title>
        <authorList>
            <person name="McCartney M.A."/>
            <person name="Auch B."/>
            <person name="Kono T."/>
            <person name="Mallez S."/>
            <person name="Zhang Y."/>
            <person name="Obille A."/>
            <person name="Becker A."/>
            <person name="Abrahante J.E."/>
            <person name="Garbe J."/>
            <person name="Badalamenti J.P."/>
            <person name="Herman A."/>
            <person name="Mangelson H."/>
            <person name="Liachko I."/>
            <person name="Sullivan S."/>
            <person name="Sone E.D."/>
            <person name="Koren S."/>
            <person name="Silverstein K.A.T."/>
            <person name="Beckman K.B."/>
            <person name="Gohl D.M."/>
        </authorList>
    </citation>
    <scope>NUCLEOTIDE SEQUENCE</scope>
    <source>
        <strain evidence="1">Duluth1</strain>
        <tissue evidence="1">Whole animal</tissue>
    </source>
</reference>
<organism evidence="1 2">
    <name type="scientific">Dreissena polymorpha</name>
    <name type="common">Zebra mussel</name>
    <name type="synonym">Mytilus polymorpha</name>
    <dbReference type="NCBI Taxonomy" id="45954"/>
    <lineage>
        <taxon>Eukaryota</taxon>
        <taxon>Metazoa</taxon>
        <taxon>Spiralia</taxon>
        <taxon>Lophotrochozoa</taxon>
        <taxon>Mollusca</taxon>
        <taxon>Bivalvia</taxon>
        <taxon>Autobranchia</taxon>
        <taxon>Heteroconchia</taxon>
        <taxon>Euheterodonta</taxon>
        <taxon>Imparidentia</taxon>
        <taxon>Neoheterodontei</taxon>
        <taxon>Myida</taxon>
        <taxon>Dreissenoidea</taxon>
        <taxon>Dreissenidae</taxon>
        <taxon>Dreissena</taxon>
    </lineage>
</organism>
<proteinExistence type="predicted"/>
<protein>
    <submittedName>
        <fullName evidence="1">Uncharacterized protein</fullName>
    </submittedName>
</protein>
<gene>
    <name evidence="1" type="ORF">DPMN_179377</name>
</gene>
<evidence type="ECO:0000313" key="1">
    <source>
        <dbReference type="EMBL" id="KAH3777928.1"/>
    </source>
</evidence>
<reference evidence="1" key="2">
    <citation type="submission" date="2020-11" db="EMBL/GenBank/DDBJ databases">
        <authorList>
            <person name="McCartney M.A."/>
            <person name="Auch B."/>
            <person name="Kono T."/>
            <person name="Mallez S."/>
            <person name="Becker A."/>
            <person name="Gohl D.M."/>
            <person name="Silverstein K.A.T."/>
            <person name="Koren S."/>
            <person name="Bechman K.B."/>
            <person name="Herman A."/>
            <person name="Abrahante J.E."/>
            <person name="Garbe J."/>
        </authorList>
    </citation>
    <scope>NUCLEOTIDE SEQUENCE</scope>
    <source>
        <strain evidence="1">Duluth1</strain>
        <tissue evidence="1">Whole animal</tissue>
    </source>
</reference>
<comment type="caution">
    <text evidence="1">The sequence shown here is derived from an EMBL/GenBank/DDBJ whole genome shotgun (WGS) entry which is preliminary data.</text>
</comment>
<keyword evidence="2" id="KW-1185">Reference proteome</keyword>
<dbReference type="Proteomes" id="UP000828390">
    <property type="component" value="Unassembled WGS sequence"/>
</dbReference>
<dbReference type="EMBL" id="JAIWYP010000009">
    <property type="protein sequence ID" value="KAH3777928.1"/>
    <property type="molecule type" value="Genomic_DNA"/>
</dbReference>
<accession>A0A9D4EEM7</accession>
<dbReference type="AlphaFoldDB" id="A0A9D4EEM7"/>
<evidence type="ECO:0000313" key="2">
    <source>
        <dbReference type="Proteomes" id="UP000828390"/>
    </source>
</evidence>
<sequence>MCVRSAPCSSHRPDSIIRPCLRSCALPSQGPPPKMAFPRRVDARISAPGKHRKRSLLEQGLALQKCL</sequence>
<name>A0A9D4EEM7_DREPO</name>